<reference evidence="2" key="3">
    <citation type="submission" date="2020-12" db="UniProtKB">
        <authorList>
            <consortium name="EnsemblPlants"/>
        </authorList>
    </citation>
    <scope>IDENTIFICATION</scope>
</reference>
<sequence length="158" mass="17477">MDLSLMDKEKADKAVSRKRRQQSVAAGFSRFAELEQAVQEIRSNALQVLKTPYYRNCKAARNIRRVGMRVIRELCKQMRSETVTIGKERKKRRDGSIAASMRRKLGGPAEPAVVHPLIPSASVSGIDLAVGSSPSGVNFFCFMDNNNPPAVTELTDTP</sequence>
<keyword evidence="3" id="KW-1185">Reference proteome</keyword>
<dbReference type="Gramene" id="Pp3c2_370V3.1">
    <property type="protein sequence ID" value="Pp3c2_370V3.1"/>
    <property type="gene ID" value="Pp3c2_370"/>
</dbReference>
<dbReference type="InParanoid" id="A0A7I4FKY9"/>
<dbReference type="Gramene" id="Pp3c2_370V3.2">
    <property type="protein sequence ID" value="Pp3c2_370V3.2"/>
    <property type="gene ID" value="Pp3c2_370"/>
</dbReference>
<dbReference type="PANTHER" id="PTHR35459">
    <property type="entry name" value="T1N6.14 PROTEIN"/>
    <property type="match status" value="1"/>
</dbReference>
<dbReference type="PANTHER" id="PTHR35459:SF2">
    <property type="entry name" value="T1N6.14 PROTEIN"/>
    <property type="match status" value="1"/>
</dbReference>
<evidence type="ECO:0000313" key="2">
    <source>
        <dbReference type="EnsemblPlants" id="Pp3c2_370V3.1"/>
    </source>
</evidence>
<organism evidence="2 3">
    <name type="scientific">Physcomitrium patens</name>
    <name type="common">Spreading-leaved earth moss</name>
    <name type="synonym">Physcomitrella patens</name>
    <dbReference type="NCBI Taxonomy" id="3218"/>
    <lineage>
        <taxon>Eukaryota</taxon>
        <taxon>Viridiplantae</taxon>
        <taxon>Streptophyta</taxon>
        <taxon>Embryophyta</taxon>
        <taxon>Bryophyta</taxon>
        <taxon>Bryophytina</taxon>
        <taxon>Bryopsida</taxon>
        <taxon>Funariidae</taxon>
        <taxon>Funariales</taxon>
        <taxon>Funariaceae</taxon>
        <taxon>Physcomitrium</taxon>
    </lineage>
</organism>
<dbReference type="RefSeq" id="XP_073388278.1">
    <property type="nucleotide sequence ID" value="XM_073532177.1"/>
</dbReference>
<feature type="region of interest" description="Disordered" evidence="1">
    <location>
        <begin position="85"/>
        <end position="104"/>
    </location>
</feature>
<reference evidence="2 3" key="2">
    <citation type="journal article" date="2018" name="Plant J.">
        <title>The Physcomitrella patens chromosome-scale assembly reveals moss genome structure and evolution.</title>
        <authorList>
            <person name="Lang D."/>
            <person name="Ullrich K.K."/>
            <person name="Murat F."/>
            <person name="Fuchs J."/>
            <person name="Jenkins J."/>
            <person name="Haas F.B."/>
            <person name="Piednoel M."/>
            <person name="Gundlach H."/>
            <person name="Van Bel M."/>
            <person name="Meyberg R."/>
            <person name="Vives C."/>
            <person name="Morata J."/>
            <person name="Symeonidi A."/>
            <person name="Hiss M."/>
            <person name="Muchero W."/>
            <person name="Kamisugi Y."/>
            <person name="Saleh O."/>
            <person name="Blanc G."/>
            <person name="Decker E.L."/>
            <person name="van Gessel N."/>
            <person name="Grimwood J."/>
            <person name="Hayes R.D."/>
            <person name="Graham S.W."/>
            <person name="Gunter L.E."/>
            <person name="McDaniel S.F."/>
            <person name="Hoernstein S.N.W."/>
            <person name="Larsson A."/>
            <person name="Li F.W."/>
            <person name="Perroud P.F."/>
            <person name="Phillips J."/>
            <person name="Ranjan P."/>
            <person name="Rokshar D.S."/>
            <person name="Rothfels C.J."/>
            <person name="Schneider L."/>
            <person name="Shu S."/>
            <person name="Stevenson D.W."/>
            <person name="Thummler F."/>
            <person name="Tillich M."/>
            <person name="Villarreal Aguilar J.C."/>
            <person name="Widiez T."/>
            <person name="Wong G.K."/>
            <person name="Wymore A."/>
            <person name="Zhang Y."/>
            <person name="Zimmer A.D."/>
            <person name="Quatrano R.S."/>
            <person name="Mayer K.F.X."/>
            <person name="Goodstein D."/>
            <person name="Casacuberta J.M."/>
            <person name="Vandepoele K."/>
            <person name="Reski R."/>
            <person name="Cuming A.C."/>
            <person name="Tuskan G.A."/>
            <person name="Maumus F."/>
            <person name="Salse J."/>
            <person name="Schmutz J."/>
            <person name="Rensing S.A."/>
        </authorList>
    </citation>
    <scope>NUCLEOTIDE SEQUENCE [LARGE SCALE GENOMIC DNA]</scope>
    <source>
        <strain evidence="2 3">cv. Gransden 2004</strain>
    </source>
</reference>
<dbReference type="EnsemblPlants" id="Pp3c2_370V3.1">
    <property type="protein sequence ID" value="Pp3c2_370V3.1"/>
    <property type="gene ID" value="Pp3c2_370"/>
</dbReference>
<dbReference type="Proteomes" id="UP000006727">
    <property type="component" value="Chromosome 2"/>
</dbReference>
<name>A0A7I4FKY9_PHYPA</name>
<evidence type="ECO:0000256" key="1">
    <source>
        <dbReference type="SAM" id="MobiDB-lite"/>
    </source>
</evidence>
<proteinExistence type="predicted"/>
<evidence type="ECO:0000313" key="3">
    <source>
        <dbReference type="Proteomes" id="UP000006727"/>
    </source>
</evidence>
<accession>A0A7I4FKY9</accession>
<dbReference type="EMBL" id="ABEU02000002">
    <property type="status" value="NOT_ANNOTATED_CDS"/>
    <property type="molecule type" value="Genomic_DNA"/>
</dbReference>
<dbReference type="GeneID" id="141045102"/>
<protein>
    <submittedName>
        <fullName evidence="2">Uncharacterized protein</fullName>
    </submittedName>
</protein>
<reference evidence="2 3" key="1">
    <citation type="journal article" date="2008" name="Science">
        <title>The Physcomitrella genome reveals evolutionary insights into the conquest of land by plants.</title>
        <authorList>
            <person name="Rensing S."/>
            <person name="Lang D."/>
            <person name="Zimmer A."/>
            <person name="Terry A."/>
            <person name="Salamov A."/>
            <person name="Shapiro H."/>
            <person name="Nishiyama T."/>
            <person name="Perroud P.-F."/>
            <person name="Lindquist E."/>
            <person name="Kamisugi Y."/>
            <person name="Tanahashi T."/>
            <person name="Sakakibara K."/>
            <person name="Fujita T."/>
            <person name="Oishi K."/>
            <person name="Shin-I T."/>
            <person name="Kuroki Y."/>
            <person name="Toyoda A."/>
            <person name="Suzuki Y."/>
            <person name="Hashimoto A."/>
            <person name="Yamaguchi K."/>
            <person name="Sugano A."/>
            <person name="Kohara Y."/>
            <person name="Fujiyama A."/>
            <person name="Anterola A."/>
            <person name="Aoki S."/>
            <person name="Ashton N."/>
            <person name="Barbazuk W.B."/>
            <person name="Barker E."/>
            <person name="Bennetzen J."/>
            <person name="Bezanilla M."/>
            <person name="Blankenship R."/>
            <person name="Cho S.H."/>
            <person name="Dutcher S."/>
            <person name="Estelle M."/>
            <person name="Fawcett J.A."/>
            <person name="Gundlach H."/>
            <person name="Hanada K."/>
            <person name="Heyl A."/>
            <person name="Hicks K.A."/>
            <person name="Hugh J."/>
            <person name="Lohr M."/>
            <person name="Mayer K."/>
            <person name="Melkozernov A."/>
            <person name="Murata T."/>
            <person name="Nelson D."/>
            <person name="Pils B."/>
            <person name="Prigge M."/>
            <person name="Reiss B."/>
            <person name="Renner T."/>
            <person name="Rombauts S."/>
            <person name="Rushton P."/>
            <person name="Sanderfoot A."/>
            <person name="Schween G."/>
            <person name="Shiu S.-H."/>
            <person name="Stueber K."/>
            <person name="Theodoulou F.L."/>
            <person name="Tu H."/>
            <person name="Van de Peer Y."/>
            <person name="Verrier P.J."/>
            <person name="Waters E."/>
            <person name="Wood A."/>
            <person name="Yang L."/>
            <person name="Cove D."/>
            <person name="Cuming A."/>
            <person name="Hasebe M."/>
            <person name="Lucas S."/>
            <person name="Mishler D.B."/>
            <person name="Reski R."/>
            <person name="Grigoriev I."/>
            <person name="Quatrano R.S."/>
            <person name="Boore J.L."/>
        </authorList>
    </citation>
    <scope>NUCLEOTIDE SEQUENCE [LARGE SCALE GENOMIC DNA]</scope>
    <source>
        <strain evidence="2 3">cv. Gransden 2004</strain>
    </source>
</reference>
<dbReference type="AlphaFoldDB" id="A0A7I4FKY9"/>
<dbReference type="EnsemblPlants" id="Pp3c2_370V3.2">
    <property type="protein sequence ID" value="Pp3c2_370V3.2"/>
    <property type="gene ID" value="Pp3c2_370"/>
</dbReference>